<feature type="compositionally biased region" description="Low complexity" evidence="8">
    <location>
        <begin position="101"/>
        <end position="135"/>
    </location>
</feature>
<dbReference type="GO" id="GO:0008017">
    <property type="term" value="F:microtubule binding"/>
    <property type="evidence" value="ECO:0007669"/>
    <property type="project" value="InterPro"/>
</dbReference>
<feature type="compositionally biased region" description="Low complexity" evidence="8">
    <location>
        <begin position="26"/>
        <end position="39"/>
    </location>
</feature>
<dbReference type="GO" id="GO:0043005">
    <property type="term" value="C:neuron projection"/>
    <property type="evidence" value="ECO:0007669"/>
    <property type="project" value="TreeGrafter"/>
</dbReference>
<dbReference type="PANTHER" id="PTHR11501:SF18">
    <property type="entry name" value="MICROTUBULE-ASSOCIATED PROTEIN"/>
    <property type="match status" value="1"/>
</dbReference>
<evidence type="ECO:0000256" key="4">
    <source>
        <dbReference type="ARBA" id="ARBA00022701"/>
    </source>
</evidence>
<comment type="subcellular location">
    <subcellularLocation>
        <location evidence="1 7">Cytoplasm</location>
        <location evidence="1 7">Cytoskeleton</location>
    </subcellularLocation>
</comment>
<dbReference type="GeneID" id="116954723"/>
<name>A0AAJ7U9X1_PETMA</name>
<dbReference type="Pfam" id="PF00418">
    <property type="entry name" value="Tubulin-binding"/>
    <property type="match status" value="3"/>
</dbReference>
<keyword evidence="4 7" id="KW-0493">Microtubule</keyword>
<protein>
    <recommendedName>
        <fullName evidence="7">Microtubule-associated protein</fullName>
    </recommendedName>
</protein>
<reference evidence="10" key="1">
    <citation type="submission" date="2025-08" db="UniProtKB">
        <authorList>
            <consortium name="RefSeq"/>
        </authorList>
    </citation>
    <scope>IDENTIFICATION</scope>
    <source>
        <tissue evidence="10">Sperm</tissue>
    </source>
</reference>
<evidence type="ECO:0000313" key="10">
    <source>
        <dbReference type="RefSeq" id="XP_032831360.1"/>
    </source>
</evidence>
<evidence type="ECO:0000256" key="7">
    <source>
        <dbReference type="RuleBase" id="RU000686"/>
    </source>
</evidence>
<proteinExistence type="predicted"/>
<feature type="compositionally biased region" description="Low complexity" evidence="8">
    <location>
        <begin position="185"/>
        <end position="196"/>
    </location>
</feature>
<keyword evidence="9" id="KW-1185">Reference proteome</keyword>
<feature type="region of interest" description="Disordered" evidence="8">
    <location>
        <begin position="1"/>
        <end position="218"/>
    </location>
</feature>
<evidence type="ECO:0000256" key="1">
    <source>
        <dbReference type="ARBA" id="ARBA00004245"/>
    </source>
</evidence>
<feature type="compositionally biased region" description="Low complexity" evidence="8">
    <location>
        <begin position="144"/>
        <end position="155"/>
    </location>
</feature>
<keyword evidence="2 7" id="KW-0963">Cytoplasm</keyword>
<keyword evidence="5" id="KW-0677">Repeat</keyword>
<evidence type="ECO:0000256" key="5">
    <source>
        <dbReference type="ARBA" id="ARBA00022737"/>
    </source>
</evidence>
<dbReference type="InterPro" id="IPR001084">
    <property type="entry name" value="MAP_tubulin-bd_rpt"/>
</dbReference>
<accession>A0AAJ7U9X1</accession>
<keyword evidence="3" id="KW-0597">Phosphoprotein</keyword>
<dbReference type="GO" id="GO:0031175">
    <property type="term" value="P:neuron projection development"/>
    <property type="evidence" value="ECO:0007669"/>
    <property type="project" value="TreeGrafter"/>
</dbReference>
<feature type="compositionally biased region" description="Gly residues" evidence="8">
    <location>
        <begin position="156"/>
        <end position="168"/>
    </location>
</feature>
<dbReference type="PANTHER" id="PTHR11501">
    <property type="entry name" value="MICROTUBULE-ASSOCIATED PROTEIN"/>
    <property type="match status" value="1"/>
</dbReference>
<evidence type="ECO:0000313" key="9">
    <source>
        <dbReference type="Proteomes" id="UP001318040"/>
    </source>
</evidence>
<evidence type="ECO:0000256" key="6">
    <source>
        <dbReference type="ARBA" id="ARBA00023212"/>
    </source>
</evidence>
<evidence type="ECO:0000256" key="8">
    <source>
        <dbReference type="SAM" id="MobiDB-lite"/>
    </source>
</evidence>
<keyword evidence="6 7" id="KW-0206">Cytoskeleton</keyword>
<dbReference type="Proteomes" id="UP001318040">
    <property type="component" value="Chromosome 56"/>
</dbReference>
<dbReference type="GO" id="GO:0000226">
    <property type="term" value="P:microtubule cytoskeleton organization"/>
    <property type="evidence" value="ECO:0007669"/>
    <property type="project" value="TreeGrafter"/>
</dbReference>
<dbReference type="GO" id="GO:0005874">
    <property type="term" value="C:microtubule"/>
    <property type="evidence" value="ECO:0007669"/>
    <property type="project" value="UniProtKB-KW"/>
</dbReference>
<evidence type="ECO:0000256" key="3">
    <source>
        <dbReference type="ARBA" id="ARBA00022553"/>
    </source>
</evidence>
<feature type="region of interest" description="Disordered" evidence="8">
    <location>
        <begin position="357"/>
        <end position="379"/>
    </location>
</feature>
<dbReference type="AlphaFoldDB" id="A0AAJ7U9X1"/>
<gene>
    <name evidence="10" type="primary">LOC116954723</name>
</gene>
<dbReference type="PROSITE" id="PS00229">
    <property type="entry name" value="TAU_MAP_1"/>
    <property type="match status" value="1"/>
</dbReference>
<evidence type="ECO:0000256" key="2">
    <source>
        <dbReference type="ARBA" id="ARBA00022490"/>
    </source>
</evidence>
<sequence>MEDGGAQRGAGLEEVEGGSPTGGGAAAAPAGGSQRSGGAVDAAPWLQENGFGSGGAHLSVAPEAVSEDGGDQAYGAPGKDGKMGERRSGLPKPTAIPKPIPATAAAAATTTTGTKTGTPARPTSITSPPQGAASARGGGGGGASSSQPSSAASSAAGGGGGGGGGGGKSSSSSSSKPSRPRKKSGTTTPTTPGTPGSLNHWSGILTPLSRPHSTPTPVRDKVAIIRSAPRAARPREVTTPPAQLDLSHTQVFSEKQDYSHVNSKCNSMANLRHSPGGGNVQITTKKIDLSNVSSKCGSFNNVRHKPGGGNVQIQSHKLEFKDKAKSKVGSLDNTTHTPGGGNIKIESHKLNFRESARSRTDHGADIVSAGHTPRRLSNVSSAGSANLLESPRLSTLASDVSAALAQQAL</sequence>
<organism evidence="9 10">
    <name type="scientific">Petromyzon marinus</name>
    <name type="common">Sea lamprey</name>
    <dbReference type="NCBI Taxonomy" id="7757"/>
    <lineage>
        <taxon>Eukaryota</taxon>
        <taxon>Metazoa</taxon>
        <taxon>Chordata</taxon>
        <taxon>Craniata</taxon>
        <taxon>Vertebrata</taxon>
        <taxon>Cyclostomata</taxon>
        <taxon>Hyperoartia</taxon>
        <taxon>Petromyzontiformes</taxon>
        <taxon>Petromyzontidae</taxon>
        <taxon>Petromyzon</taxon>
    </lineage>
</organism>
<dbReference type="PROSITE" id="PS51491">
    <property type="entry name" value="TAU_MAP_2"/>
    <property type="match status" value="3"/>
</dbReference>
<dbReference type="RefSeq" id="XP_032831360.1">
    <property type="nucleotide sequence ID" value="XM_032975469.1"/>
</dbReference>
<dbReference type="InterPro" id="IPR027324">
    <property type="entry name" value="MAP2/MAP4/Tau"/>
</dbReference>
<feature type="compositionally biased region" description="Basic and acidic residues" evidence="8">
    <location>
        <begin position="79"/>
        <end position="88"/>
    </location>
</feature>